<protein>
    <submittedName>
        <fullName evidence="2">Uncharacterized protein</fullName>
    </submittedName>
</protein>
<keyword evidence="3" id="KW-1185">Reference proteome</keyword>
<proteinExistence type="predicted"/>
<comment type="caution">
    <text evidence="2">The sequence shown here is derived from an EMBL/GenBank/DDBJ whole genome shotgun (WGS) entry which is preliminary data.</text>
</comment>
<dbReference type="OrthoDB" id="5674885at2759"/>
<dbReference type="AlphaFoldDB" id="A0A9W8CRD1"/>
<dbReference type="Proteomes" id="UP001149813">
    <property type="component" value="Unassembled WGS sequence"/>
</dbReference>
<accession>A0A9W8CRD1</accession>
<evidence type="ECO:0000256" key="1">
    <source>
        <dbReference type="SAM" id="MobiDB-lite"/>
    </source>
</evidence>
<feature type="region of interest" description="Disordered" evidence="1">
    <location>
        <begin position="85"/>
        <end position="108"/>
    </location>
</feature>
<organism evidence="2 3">
    <name type="scientific">Coemansia erecta</name>
    <dbReference type="NCBI Taxonomy" id="147472"/>
    <lineage>
        <taxon>Eukaryota</taxon>
        <taxon>Fungi</taxon>
        <taxon>Fungi incertae sedis</taxon>
        <taxon>Zoopagomycota</taxon>
        <taxon>Kickxellomycotina</taxon>
        <taxon>Kickxellomycetes</taxon>
        <taxon>Kickxellales</taxon>
        <taxon>Kickxellaceae</taxon>
        <taxon>Coemansia</taxon>
    </lineage>
</organism>
<evidence type="ECO:0000313" key="2">
    <source>
        <dbReference type="EMBL" id="KAJ1720717.1"/>
    </source>
</evidence>
<reference evidence="2" key="1">
    <citation type="submission" date="2022-07" db="EMBL/GenBank/DDBJ databases">
        <title>Phylogenomic reconstructions and comparative analyses of Kickxellomycotina fungi.</title>
        <authorList>
            <person name="Reynolds N.K."/>
            <person name="Stajich J.E."/>
            <person name="Barry K."/>
            <person name="Grigoriev I.V."/>
            <person name="Crous P."/>
            <person name="Smith M.E."/>
        </authorList>
    </citation>
    <scope>NUCLEOTIDE SEQUENCE</scope>
    <source>
        <strain evidence="2">NBRC 32514</strain>
    </source>
</reference>
<evidence type="ECO:0000313" key="3">
    <source>
        <dbReference type="Proteomes" id="UP001149813"/>
    </source>
</evidence>
<gene>
    <name evidence="2" type="ORF">LPJ53_004677</name>
</gene>
<dbReference type="EMBL" id="JANBOJ010000231">
    <property type="protein sequence ID" value="KAJ1720717.1"/>
    <property type="molecule type" value="Genomic_DNA"/>
</dbReference>
<sequence length="121" mass="12962">MAGDPGFCSVAQGIEEYFDSTLSKNKMQEGLRSFVDTQEAQRFVFQAGGGELEADLPTMAVFLSRSPVDAGSPHRSSVATTLAATAQGNSFTLPKPPAHAAQPPPPHRHMVSLRTLHPIFI</sequence>
<name>A0A9W8CRD1_9FUNG</name>
<feature type="compositionally biased region" description="Pro residues" evidence="1">
    <location>
        <begin position="94"/>
        <end position="105"/>
    </location>
</feature>